<sequence>MKWVNKLVIFLIIICTISYILALIGKPSSTMSFMALFLDRLFMVNLVIFVISGFVFIDNFGTFNVFKYSVRHFRATVSKKYKNQLLQENDTLETDRDIKTFLQKKFLFAQTKHNAANVYFAFSGSIFLLYIVITFVLV</sequence>
<feature type="domain" description="DUF3899" evidence="2">
    <location>
        <begin position="39"/>
        <end position="132"/>
    </location>
</feature>
<gene>
    <name evidence="3" type="ORF">HZI73_05270</name>
</gene>
<name>A0A8J8MHV6_9FIRM</name>
<evidence type="ECO:0000256" key="1">
    <source>
        <dbReference type="SAM" id="Phobius"/>
    </source>
</evidence>
<protein>
    <submittedName>
        <fullName evidence="3">DUF3899 domain-containing protein</fullName>
    </submittedName>
</protein>
<organism evidence="3 4">
    <name type="scientific">Vallitalea pronyensis</name>
    <dbReference type="NCBI Taxonomy" id="1348613"/>
    <lineage>
        <taxon>Bacteria</taxon>
        <taxon>Bacillati</taxon>
        <taxon>Bacillota</taxon>
        <taxon>Clostridia</taxon>
        <taxon>Lachnospirales</taxon>
        <taxon>Vallitaleaceae</taxon>
        <taxon>Vallitalea</taxon>
    </lineage>
</organism>
<feature type="transmembrane region" description="Helical" evidence="1">
    <location>
        <begin position="118"/>
        <end position="137"/>
    </location>
</feature>
<proteinExistence type="predicted"/>
<dbReference type="KEGG" id="vpy:HZI73_05270"/>
<feature type="transmembrane region" description="Helical" evidence="1">
    <location>
        <begin position="6"/>
        <end position="25"/>
    </location>
</feature>
<keyword evidence="1" id="KW-0472">Membrane</keyword>
<keyword evidence="1" id="KW-1133">Transmembrane helix</keyword>
<keyword evidence="1" id="KW-0812">Transmembrane</keyword>
<evidence type="ECO:0000259" key="2">
    <source>
        <dbReference type="Pfam" id="PF13038"/>
    </source>
</evidence>
<dbReference type="EMBL" id="CP058649">
    <property type="protein sequence ID" value="QUI21736.1"/>
    <property type="molecule type" value="Genomic_DNA"/>
</dbReference>
<dbReference type="Pfam" id="PF13038">
    <property type="entry name" value="DUF3899"/>
    <property type="match status" value="1"/>
</dbReference>
<feature type="transmembrane region" description="Helical" evidence="1">
    <location>
        <begin position="37"/>
        <end position="57"/>
    </location>
</feature>
<dbReference type="AlphaFoldDB" id="A0A8J8MHV6"/>
<dbReference type="InterPro" id="IPR025007">
    <property type="entry name" value="DUF3899"/>
</dbReference>
<evidence type="ECO:0000313" key="3">
    <source>
        <dbReference type="EMBL" id="QUI21736.1"/>
    </source>
</evidence>
<accession>A0A8J8MHV6</accession>
<evidence type="ECO:0000313" key="4">
    <source>
        <dbReference type="Proteomes" id="UP000683246"/>
    </source>
</evidence>
<keyword evidence="4" id="KW-1185">Reference proteome</keyword>
<dbReference type="Proteomes" id="UP000683246">
    <property type="component" value="Chromosome"/>
</dbReference>
<dbReference type="RefSeq" id="WP_212697207.1">
    <property type="nucleotide sequence ID" value="NZ_CP058649.1"/>
</dbReference>
<reference evidence="3" key="1">
    <citation type="submission" date="2020-07" db="EMBL/GenBank/DDBJ databases">
        <title>Vallitalea pronyensis genome.</title>
        <authorList>
            <person name="Postec A."/>
        </authorList>
    </citation>
    <scope>NUCLEOTIDE SEQUENCE</scope>
    <source>
        <strain evidence="3">FatNI3</strain>
    </source>
</reference>